<dbReference type="EMBL" id="CP021455">
    <property type="protein sequence ID" value="ARU03758.1"/>
    <property type="molecule type" value="Genomic_DNA"/>
</dbReference>
<organism evidence="1 2">
    <name type="scientific">Comamonas serinivorans</name>
    <dbReference type="NCBI Taxonomy" id="1082851"/>
    <lineage>
        <taxon>Bacteria</taxon>
        <taxon>Pseudomonadati</taxon>
        <taxon>Pseudomonadota</taxon>
        <taxon>Betaproteobacteria</taxon>
        <taxon>Burkholderiales</taxon>
        <taxon>Comamonadaceae</taxon>
        <taxon>Comamonas</taxon>
    </lineage>
</organism>
<sequence length="464" mass="51415">MGADGAPGSGDAERTRQLLADALPAVWLVLLAALLGPLWRWPPPDLPPPPVTFFSPRAYPEALAAHTHLGMVYVTSPAQLRDSLAVARRHGSRLQLDFSTVLLQDRAPARIDRRYRDALGQWHTKSFAPLPEGKLKDVPADDALALRMASYWPVLQAYRAQVDTLFLIDEPYMHGVSHDELGRAASRVRSLMLQHGLRRVQLGVVFSGAMFDAGFARHVADGAHALADEVERYHQRAQREADPQHAAWAARFARERLTTYDLAGNLYAGGGIPREFDVVAYNLYTATLLQDAVHRRTLAWFAELGASPACQPFKGSDLRDWRQRLSFYRDGPVQADQAGDRRLLAAVFRCKTESVHALLQAQPARPGRRFQLWGESSANGFLEFDARGHVDAEQPELLVAARVDDEVARTLAFLGRHADFYRAGLVFFVYDDTVDPSIGLHIQGASHMPAVMARVFRAAGKAPP</sequence>
<proteinExistence type="predicted"/>
<keyword evidence="2" id="KW-1185">Reference proteome</keyword>
<evidence type="ECO:0000313" key="1">
    <source>
        <dbReference type="EMBL" id="ARU03758.1"/>
    </source>
</evidence>
<gene>
    <name evidence="1" type="ORF">CCO03_02820</name>
</gene>
<accession>A0A1Y0EK01</accession>
<dbReference type="AlphaFoldDB" id="A0A1Y0EK01"/>
<protein>
    <submittedName>
        <fullName evidence="1">Uncharacterized protein</fullName>
    </submittedName>
</protein>
<dbReference type="Proteomes" id="UP000196138">
    <property type="component" value="Chromosome"/>
</dbReference>
<name>A0A1Y0EK01_9BURK</name>
<reference evidence="1 2" key="1">
    <citation type="submission" date="2017-05" db="EMBL/GenBank/DDBJ databases">
        <authorList>
            <person name="Song R."/>
            <person name="Chenine A.L."/>
            <person name="Ruprecht R.M."/>
        </authorList>
    </citation>
    <scope>NUCLEOTIDE SEQUENCE [LARGE SCALE GENOMIC DNA]</scope>
    <source>
        <strain evidence="1 2">DSM 26136</strain>
    </source>
</reference>
<evidence type="ECO:0000313" key="2">
    <source>
        <dbReference type="Proteomes" id="UP000196138"/>
    </source>
</evidence>
<dbReference type="KEGG" id="cser:CCO03_02820"/>